<dbReference type="OrthoDB" id="5422290at2759"/>
<proteinExistence type="predicted"/>
<dbReference type="Gene3D" id="1.20.5.510">
    <property type="entry name" value="Single helix bin"/>
    <property type="match status" value="1"/>
</dbReference>
<name>A0A3N4KSB7_9PEZI</name>
<evidence type="ECO:0000256" key="1">
    <source>
        <dbReference type="SAM" id="MobiDB-lite"/>
    </source>
</evidence>
<gene>
    <name evidence="3" type="ORF">P167DRAFT_544732</name>
</gene>
<reference evidence="3 4" key="1">
    <citation type="journal article" date="2018" name="Nat. Ecol. Evol.">
        <title>Pezizomycetes genomes reveal the molecular basis of ectomycorrhizal truffle lifestyle.</title>
        <authorList>
            <person name="Murat C."/>
            <person name="Payen T."/>
            <person name="Noel B."/>
            <person name="Kuo A."/>
            <person name="Morin E."/>
            <person name="Chen J."/>
            <person name="Kohler A."/>
            <person name="Krizsan K."/>
            <person name="Balestrini R."/>
            <person name="Da Silva C."/>
            <person name="Montanini B."/>
            <person name="Hainaut M."/>
            <person name="Levati E."/>
            <person name="Barry K.W."/>
            <person name="Belfiori B."/>
            <person name="Cichocki N."/>
            <person name="Clum A."/>
            <person name="Dockter R.B."/>
            <person name="Fauchery L."/>
            <person name="Guy J."/>
            <person name="Iotti M."/>
            <person name="Le Tacon F."/>
            <person name="Lindquist E.A."/>
            <person name="Lipzen A."/>
            <person name="Malagnac F."/>
            <person name="Mello A."/>
            <person name="Molinier V."/>
            <person name="Miyauchi S."/>
            <person name="Poulain J."/>
            <person name="Riccioni C."/>
            <person name="Rubini A."/>
            <person name="Sitrit Y."/>
            <person name="Splivallo R."/>
            <person name="Traeger S."/>
            <person name="Wang M."/>
            <person name="Zifcakova L."/>
            <person name="Wipf D."/>
            <person name="Zambonelli A."/>
            <person name="Paolocci F."/>
            <person name="Nowrousian M."/>
            <person name="Ottonello S."/>
            <person name="Baldrian P."/>
            <person name="Spatafora J.W."/>
            <person name="Henrissat B."/>
            <person name="Nagy L.G."/>
            <person name="Aury J.M."/>
            <person name="Wincker P."/>
            <person name="Grigoriev I.V."/>
            <person name="Bonfante P."/>
            <person name="Martin F.M."/>
        </authorList>
    </citation>
    <scope>NUCLEOTIDE SEQUENCE [LARGE SCALE GENOMIC DNA]</scope>
    <source>
        <strain evidence="3 4">CCBAS932</strain>
    </source>
</reference>
<feature type="compositionally biased region" description="Basic and acidic residues" evidence="1">
    <location>
        <begin position="395"/>
        <end position="406"/>
    </location>
</feature>
<keyword evidence="2" id="KW-1133">Transmembrane helix</keyword>
<feature type="compositionally biased region" description="Polar residues" evidence="1">
    <location>
        <begin position="303"/>
        <end position="315"/>
    </location>
</feature>
<organism evidence="3 4">
    <name type="scientific">Morchella conica CCBAS932</name>
    <dbReference type="NCBI Taxonomy" id="1392247"/>
    <lineage>
        <taxon>Eukaryota</taxon>
        <taxon>Fungi</taxon>
        <taxon>Dikarya</taxon>
        <taxon>Ascomycota</taxon>
        <taxon>Pezizomycotina</taxon>
        <taxon>Pezizomycetes</taxon>
        <taxon>Pezizales</taxon>
        <taxon>Morchellaceae</taxon>
        <taxon>Morchella</taxon>
    </lineage>
</organism>
<feature type="region of interest" description="Disordered" evidence="1">
    <location>
        <begin position="288"/>
        <end position="406"/>
    </location>
</feature>
<dbReference type="AlphaFoldDB" id="A0A3N4KSB7"/>
<evidence type="ECO:0000313" key="3">
    <source>
        <dbReference type="EMBL" id="RPB13410.1"/>
    </source>
</evidence>
<feature type="transmembrane region" description="Helical" evidence="2">
    <location>
        <begin position="21"/>
        <end position="51"/>
    </location>
</feature>
<evidence type="ECO:0000256" key="2">
    <source>
        <dbReference type="SAM" id="Phobius"/>
    </source>
</evidence>
<dbReference type="Proteomes" id="UP000277580">
    <property type="component" value="Unassembled WGS sequence"/>
</dbReference>
<dbReference type="InParanoid" id="A0A3N4KSB7"/>
<keyword evidence="4" id="KW-1185">Reference proteome</keyword>
<keyword evidence="2" id="KW-0812">Transmembrane</keyword>
<dbReference type="STRING" id="1392247.A0A3N4KSB7"/>
<feature type="compositionally biased region" description="Low complexity" evidence="1">
    <location>
        <begin position="331"/>
        <end position="341"/>
    </location>
</feature>
<feature type="region of interest" description="Disordered" evidence="1">
    <location>
        <begin position="211"/>
        <end position="256"/>
    </location>
</feature>
<protein>
    <recommendedName>
        <fullName evidence="5">Mid2 domain-containing protein</fullName>
    </recommendedName>
</protein>
<accession>A0A3N4KSB7</accession>
<evidence type="ECO:0000313" key="4">
    <source>
        <dbReference type="Proteomes" id="UP000277580"/>
    </source>
</evidence>
<keyword evidence="2" id="KW-0472">Membrane</keyword>
<feature type="transmembrane region" description="Helical" evidence="2">
    <location>
        <begin position="257"/>
        <end position="281"/>
    </location>
</feature>
<evidence type="ECO:0008006" key="5">
    <source>
        <dbReference type="Google" id="ProtNLM"/>
    </source>
</evidence>
<feature type="transmembrane region" description="Helical" evidence="2">
    <location>
        <begin position="63"/>
        <end position="90"/>
    </location>
</feature>
<dbReference type="EMBL" id="ML119123">
    <property type="protein sequence ID" value="RPB13410.1"/>
    <property type="molecule type" value="Genomic_DNA"/>
</dbReference>
<sequence length="406" mass="42094">MADDTFCLSLSLPPPPFLLPFLLRAFVAFLTHLCIQLGAFAVIVAGITIGYRSNAAVSVHRLLACLPTYGTSTLCGVLWISAGTIVGVAAQASSSTPTPVPTDYGLECRAVYLPDPVCQTFCRTNGVVAAATDASCVNQKSIVSTDLTTDGKTTAAMQTKTLTNPEDQSVTTITLANGMPLYDVTTVLNLNSEVTAIVTATRGVSDTATGVRHIATSSPSGTTGGAFTSATQASDDSTASSGATSATSSRGGGKSNAGAIAGGVVGGILGLLLIVAAVFFIRRRKNKSTPRDAFSSLEKNRGENSPQSTTPQIPITSYDPPTAAPPPPQLQQPHQESQHSLMGSYPPPASVPPAKQQVEVDEDGVSLRSPTPPLGEEEDVGRGRDYVPRLPIYHRGSDETPRGPAL</sequence>
<feature type="compositionally biased region" description="Low complexity" evidence="1">
    <location>
        <begin position="215"/>
        <end position="249"/>
    </location>
</feature>